<protein>
    <submittedName>
        <fullName evidence="2">Uncharacterized protein</fullName>
    </submittedName>
</protein>
<gene>
    <name evidence="2" type="ORF">K435DRAFT_852879</name>
</gene>
<keyword evidence="3" id="KW-1185">Reference proteome</keyword>
<dbReference type="Proteomes" id="UP000297245">
    <property type="component" value="Unassembled WGS sequence"/>
</dbReference>
<dbReference type="EMBL" id="ML179077">
    <property type="protein sequence ID" value="THV02421.1"/>
    <property type="molecule type" value="Genomic_DNA"/>
</dbReference>
<evidence type="ECO:0000313" key="2">
    <source>
        <dbReference type="EMBL" id="THV02421.1"/>
    </source>
</evidence>
<sequence>MFDVVWTWFIVRSQPPPPQLAQVSELLNLGVFAHRFTYFAADMHDASDQSPARAVDPRAQYIWEDELIPGNSEATSSSQRDRPIASSDLSPQRSQSMNNKRSHSDAPSSPSLSPAKKSRLEVIQAALTSRKSDSTPESENAFPPAAASQDPSQMSAPQNRAQRPSTPPTPSTLPRSHDVSPSQRSHSKRSRLAVIQKALETPNSFPSTSQSQTTNSTRLNANNISSDRWVPSTPPSSQTLPNSSQQTLLTSTRTSKAQRLADSTLGGTQQRDSTEDEDDIFLSPSGSQSRSKDFHLPRIPRAHDRFSDDEEQHTHDRPESPDIYHSIDPRQRTTRTPATAWNIGPSTRVDPVDDDDEVFGEPPARSVREPSNDPFEEMVTDLRQYVRKLERQKIAMGKSNAAKSKKISELELENHQSTERAIKRNAKVDDNHCTSTFTVSRWLLSSACTN</sequence>
<evidence type="ECO:0000256" key="1">
    <source>
        <dbReference type="SAM" id="MobiDB-lite"/>
    </source>
</evidence>
<accession>A0A4S8MIT6</accession>
<evidence type="ECO:0000313" key="3">
    <source>
        <dbReference type="Proteomes" id="UP000297245"/>
    </source>
</evidence>
<feature type="compositionally biased region" description="Basic and acidic residues" evidence="1">
    <location>
        <begin position="290"/>
        <end position="331"/>
    </location>
</feature>
<feature type="compositionally biased region" description="Polar residues" evidence="1">
    <location>
        <begin position="87"/>
        <end position="99"/>
    </location>
</feature>
<dbReference type="AlphaFoldDB" id="A0A4S8MIT6"/>
<feature type="compositionally biased region" description="Low complexity" evidence="1">
    <location>
        <begin position="235"/>
        <end position="255"/>
    </location>
</feature>
<feature type="compositionally biased region" description="Low complexity" evidence="1">
    <location>
        <begin position="105"/>
        <end position="115"/>
    </location>
</feature>
<feature type="compositionally biased region" description="Low complexity" evidence="1">
    <location>
        <begin position="201"/>
        <end position="217"/>
    </location>
</feature>
<name>A0A4S8MIT6_DENBC</name>
<feature type="compositionally biased region" description="Polar residues" evidence="1">
    <location>
        <begin position="149"/>
        <end position="162"/>
    </location>
</feature>
<reference evidence="2 3" key="1">
    <citation type="journal article" date="2019" name="Nat. Ecol. Evol.">
        <title>Megaphylogeny resolves global patterns of mushroom evolution.</title>
        <authorList>
            <person name="Varga T."/>
            <person name="Krizsan K."/>
            <person name="Foldi C."/>
            <person name="Dima B."/>
            <person name="Sanchez-Garcia M."/>
            <person name="Sanchez-Ramirez S."/>
            <person name="Szollosi G.J."/>
            <person name="Szarkandi J.G."/>
            <person name="Papp V."/>
            <person name="Albert L."/>
            <person name="Andreopoulos W."/>
            <person name="Angelini C."/>
            <person name="Antonin V."/>
            <person name="Barry K.W."/>
            <person name="Bougher N.L."/>
            <person name="Buchanan P."/>
            <person name="Buyck B."/>
            <person name="Bense V."/>
            <person name="Catcheside P."/>
            <person name="Chovatia M."/>
            <person name="Cooper J."/>
            <person name="Damon W."/>
            <person name="Desjardin D."/>
            <person name="Finy P."/>
            <person name="Geml J."/>
            <person name="Haridas S."/>
            <person name="Hughes K."/>
            <person name="Justo A."/>
            <person name="Karasinski D."/>
            <person name="Kautmanova I."/>
            <person name="Kiss B."/>
            <person name="Kocsube S."/>
            <person name="Kotiranta H."/>
            <person name="LaButti K.M."/>
            <person name="Lechner B.E."/>
            <person name="Liimatainen K."/>
            <person name="Lipzen A."/>
            <person name="Lukacs Z."/>
            <person name="Mihaltcheva S."/>
            <person name="Morgado L.N."/>
            <person name="Niskanen T."/>
            <person name="Noordeloos M.E."/>
            <person name="Ohm R.A."/>
            <person name="Ortiz-Santana B."/>
            <person name="Ovrebo C."/>
            <person name="Racz N."/>
            <person name="Riley R."/>
            <person name="Savchenko A."/>
            <person name="Shiryaev A."/>
            <person name="Soop K."/>
            <person name="Spirin V."/>
            <person name="Szebenyi C."/>
            <person name="Tomsovsky M."/>
            <person name="Tulloss R.E."/>
            <person name="Uehling J."/>
            <person name="Grigoriev I.V."/>
            <person name="Vagvolgyi C."/>
            <person name="Papp T."/>
            <person name="Martin F.M."/>
            <person name="Miettinen O."/>
            <person name="Hibbett D.S."/>
            <person name="Nagy L.G."/>
        </authorList>
    </citation>
    <scope>NUCLEOTIDE SEQUENCE [LARGE SCALE GENOMIC DNA]</scope>
    <source>
        <strain evidence="2 3">CBS 962.96</strain>
    </source>
</reference>
<proteinExistence type="predicted"/>
<organism evidence="2 3">
    <name type="scientific">Dendrothele bispora (strain CBS 962.96)</name>
    <dbReference type="NCBI Taxonomy" id="1314807"/>
    <lineage>
        <taxon>Eukaryota</taxon>
        <taxon>Fungi</taxon>
        <taxon>Dikarya</taxon>
        <taxon>Basidiomycota</taxon>
        <taxon>Agaricomycotina</taxon>
        <taxon>Agaricomycetes</taxon>
        <taxon>Agaricomycetidae</taxon>
        <taxon>Agaricales</taxon>
        <taxon>Agaricales incertae sedis</taxon>
        <taxon>Dendrothele</taxon>
    </lineage>
</organism>
<feature type="region of interest" description="Disordered" evidence="1">
    <location>
        <begin position="65"/>
        <end position="356"/>
    </location>
</feature>